<comment type="subunit">
    <text evidence="3 13">Tetramer of two alpha and two beta subunits.</text>
</comment>
<comment type="similarity">
    <text evidence="2 13">Belongs to the class-II aminoacyl-tRNA synthetase family. Phe-tRNA synthetase alpha subunit type 1 subfamily.</text>
</comment>
<keyword evidence="7 13" id="KW-0547">Nucleotide-binding</keyword>
<keyword evidence="10 13" id="KW-0648">Protein biosynthesis</keyword>
<dbReference type="InterPro" id="IPR010978">
    <property type="entry name" value="tRNA-bd_arm"/>
</dbReference>
<dbReference type="InterPro" id="IPR022911">
    <property type="entry name" value="Phe_tRNA_ligase_alpha1_bac"/>
</dbReference>
<dbReference type="AlphaFoldDB" id="A0A975FJR4"/>
<dbReference type="Proteomes" id="UP000672038">
    <property type="component" value="Chromosome"/>
</dbReference>
<dbReference type="NCBIfam" id="TIGR00468">
    <property type="entry name" value="pheS"/>
    <property type="match status" value="1"/>
</dbReference>
<evidence type="ECO:0000256" key="8">
    <source>
        <dbReference type="ARBA" id="ARBA00022840"/>
    </source>
</evidence>
<evidence type="ECO:0000256" key="7">
    <source>
        <dbReference type="ARBA" id="ARBA00022741"/>
    </source>
</evidence>
<evidence type="ECO:0000256" key="9">
    <source>
        <dbReference type="ARBA" id="ARBA00022842"/>
    </source>
</evidence>
<evidence type="ECO:0000256" key="14">
    <source>
        <dbReference type="SAM" id="Coils"/>
    </source>
</evidence>
<dbReference type="InterPro" id="IPR006195">
    <property type="entry name" value="aa-tRNA-synth_II"/>
</dbReference>
<dbReference type="InterPro" id="IPR002319">
    <property type="entry name" value="Phenylalanyl-tRNA_Synthase"/>
</dbReference>
<dbReference type="HAMAP" id="MF_00281">
    <property type="entry name" value="Phe_tRNA_synth_alpha1"/>
    <property type="match status" value="1"/>
</dbReference>
<evidence type="ECO:0000313" key="17">
    <source>
        <dbReference type="Proteomes" id="UP000672038"/>
    </source>
</evidence>
<name>A0A975FJR4_LOWBP</name>
<keyword evidence="17" id="KW-1185">Reference proteome</keyword>
<dbReference type="GO" id="GO:0006432">
    <property type="term" value="P:phenylalanyl-tRNA aminoacylation"/>
    <property type="evidence" value="ECO:0007669"/>
    <property type="project" value="UniProtKB-UniRule"/>
</dbReference>
<dbReference type="PANTHER" id="PTHR11538:SF41">
    <property type="entry name" value="PHENYLALANINE--TRNA LIGASE, MITOCHONDRIAL"/>
    <property type="match status" value="1"/>
</dbReference>
<evidence type="ECO:0000256" key="6">
    <source>
        <dbReference type="ARBA" id="ARBA00022723"/>
    </source>
</evidence>
<comment type="subcellular location">
    <subcellularLocation>
        <location evidence="1 13">Cytoplasm</location>
    </subcellularLocation>
</comment>
<evidence type="ECO:0000256" key="13">
    <source>
        <dbReference type="HAMAP-Rule" id="MF_00281"/>
    </source>
</evidence>
<comment type="cofactor">
    <cofactor evidence="13">
        <name>Mg(2+)</name>
        <dbReference type="ChEBI" id="CHEBI:18420"/>
    </cofactor>
    <text evidence="13">Binds 2 magnesium ions per tetramer.</text>
</comment>
<keyword evidence="6 13" id="KW-0479">Metal-binding</keyword>
<evidence type="ECO:0000256" key="1">
    <source>
        <dbReference type="ARBA" id="ARBA00004496"/>
    </source>
</evidence>
<dbReference type="GO" id="GO:0005737">
    <property type="term" value="C:cytoplasm"/>
    <property type="evidence" value="ECO:0007669"/>
    <property type="project" value="UniProtKB-SubCell"/>
</dbReference>
<proteinExistence type="inferred from homology"/>
<keyword evidence="11 13" id="KW-0030">Aminoacyl-tRNA synthetase</keyword>
<dbReference type="GO" id="GO:0004826">
    <property type="term" value="F:phenylalanine-tRNA ligase activity"/>
    <property type="evidence" value="ECO:0007669"/>
    <property type="project" value="UniProtKB-UniRule"/>
</dbReference>
<feature type="coiled-coil region" evidence="14">
    <location>
        <begin position="5"/>
        <end position="32"/>
    </location>
</feature>
<accession>A0A975FJR4</accession>
<dbReference type="PROSITE" id="PS50862">
    <property type="entry name" value="AA_TRNA_LIGASE_II"/>
    <property type="match status" value="1"/>
</dbReference>
<dbReference type="Pfam" id="PF01409">
    <property type="entry name" value="tRNA-synt_2d"/>
    <property type="match status" value="1"/>
</dbReference>
<evidence type="ECO:0000256" key="11">
    <source>
        <dbReference type="ARBA" id="ARBA00023146"/>
    </source>
</evidence>
<dbReference type="RefSeq" id="WP_210954678.1">
    <property type="nucleotide sequence ID" value="NZ_CP054393.1"/>
</dbReference>
<evidence type="ECO:0000256" key="10">
    <source>
        <dbReference type="ARBA" id="ARBA00022917"/>
    </source>
</evidence>
<dbReference type="KEGG" id="pluf:LFWB_7010"/>
<gene>
    <name evidence="13 16" type="primary">pheS</name>
    <name evidence="16" type="ORF">LFWB_7010</name>
</gene>
<dbReference type="Gene3D" id="3.30.930.10">
    <property type="entry name" value="Bira Bifunctional Protein, Domain 2"/>
    <property type="match status" value="1"/>
</dbReference>
<evidence type="ECO:0000256" key="2">
    <source>
        <dbReference type="ARBA" id="ARBA00010207"/>
    </source>
</evidence>
<keyword evidence="9 13" id="KW-0460">Magnesium</keyword>
<evidence type="ECO:0000256" key="12">
    <source>
        <dbReference type="ARBA" id="ARBA00049255"/>
    </source>
</evidence>
<dbReference type="InterPro" id="IPR004529">
    <property type="entry name" value="Phe-tRNA-synth_IIc_asu"/>
</dbReference>
<evidence type="ECO:0000256" key="3">
    <source>
        <dbReference type="ARBA" id="ARBA00011209"/>
    </source>
</evidence>
<dbReference type="EC" id="6.1.1.20" evidence="13"/>
<evidence type="ECO:0000313" key="16">
    <source>
        <dbReference type="EMBL" id="QTX03254.1"/>
    </source>
</evidence>
<dbReference type="EMBL" id="CP054393">
    <property type="protein sequence ID" value="QTX03254.1"/>
    <property type="molecule type" value="Genomic_DNA"/>
</dbReference>
<dbReference type="InterPro" id="IPR045864">
    <property type="entry name" value="aa-tRNA-synth_II/BPL/LPL"/>
</dbReference>
<dbReference type="GO" id="GO:0000287">
    <property type="term" value="F:magnesium ion binding"/>
    <property type="evidence" value="ECO:0007669"/>
    <property type="project" value="UniProtKB-UniRule"/>
</dbReference>
<dbReference type="CDD" id="cd00496">
    <property type="entry name" value="PheRS_alpha_core"/>
    <property type="match status" value="1"/>
</dbReference>
<evidence type="ECO:0000259" key="15">
    <source>
        <dbReference type="PROSITE" id="PS50862"/>
    </source>
</evidence>
<keyword evidence="5 13" id="KW-0436">Ligase</keyword>
<keyword evidence="4 13" id="KW-0963">Cytoplasm</keyword>
<organism evidence="16 17">
    <name type="scientific">Loofah witches'-broom phytoplasma</name>
    <dbReference type="NCBI Taxonomy" id="35773"/>
    <lineage>
        <taxon>Bacteria</taxon>
        <taxon>Bacillati</taxon>
        <taxon>Mycoplasmatota</taxon>
        <taxon>Mollicutes</taxon>
        <taxon>Acholeplasmatales</taxon>
        <taxon>Acholeplasmataceae</taxon>
        <taxon>Candidatus Phytoplasma</taxon>
        <taxon>16SrVIII (Loofah witches'-broom group)</taxon>
    </lineage>
</organism>
<dbReference type="GO" id="GO:0000049">
    <property type="term" value="F:tRNA binding"/>
    <property type="evidence" value="ECO:0007669"/>
    <property type="project" value="InterPro"/>
</dbReference>
<comment type="catalytic activity">
    <reaction evidence="12 13">
        <text>tRNA(Phe) + L-phenylalanine + ATP = L-phenylalanyl-tRNA(Phe) + AMP + diphosphate + H(+)</text>
        <dbReference type="Rhea" id="RHEA:19413"/>
        <dbReference type="Rhea" id="RHEA-COMP:9668"/>
        <dbReference type="Rhea" id="RHEA-COMP:9699"/>
        <dbReference type="ChEBI" id="CHEBI:15378"/>
        <dbReference type="ChEBI" id="CHEBI:30616"/>
        <dbReference type="ChEBI" id="CHEBI:33019"/>
        <dbReference type="ChEBI" id="CHEBI:58095"/>
        <dbReference type="ChEBI" id="CHEBI:78442"/>
        <dbReference type="ChEBI" id="CHEBI:78531"/>
        <dbReference type="ChEBI" id="CHEBI:456215"/>
        <dbReference type="EC" id="6.1.1.20"/>
    </reaction>
</comment>
<feature type="domain" description="Aminoacyl-transfer RNA synthetases class-II family profile" evidence="15">
    <location>
        <begin position="124"/>
        <end position="341"/>
    </location>
</feature>
<sequence length="343" mass="40368">MYTNINELNKILKELEDKSIAELKKISDLNNLTKLETIYIGKNGYFFDILKNVDKFETQTQKEMKKRFFLIKQKINNLFKEKKFFLENEILNQRLQKEEIDVTIPSYKFPQGCSHPLNQTIQQIENFFLGLGYSLYEGTEIESDLYNFELLNIGKEHPSRDMQDSFYLNINPELLLRTHTSSFQIHNMLKNKNKSLKIISSGKVYRRDKDDDTHSHQFTQLDGFAIGPKVNLIELKQTIVSFIQHIFGEKQELRFRPSYFPFTKPSFEVDLVITNKDQKKVYLEILGAGLMHPQVLLNGGFDNSKYTGIAFGVGIERITMLKYNIQNIRHFYNNDIRFLNQFI</sequence>
<comment type="caution">
    <text evidence="13">Lacks conserved residue(s) required for the propagation of feature annotation.</text>
</comment>
<dbReference type="SUPFAM" id="SSF46589">
    <property type="entry name" value="tRNA-binding arm"/>
    <property type="match status" value="1"/>
</dbReference>
<dbReference type="SUPFAM" id="SSF55681">
    <property type="entry name" value="Class II aaRS and biotin synthetases"/>
    <property type="match status" value="1"/>
</dbReference>
<keyword evidence="8 13" id="KW-0067">ATP-binding</keyword>
<evidence type="ECO:0000256" key="5">
    <source>
        <dbReference type="ARBA" id="ARBA00022598"/>
    </source>
</evidence>
<dbReference type="GO" id="GO:0005524">
    <property type="term" value="F:ATP binding"/>
    <property type="evidence" value="ECO:0007669"/>
    <property type="project" value="UniProtKB-UniRule"/>
</dbReference>
<reference evidence="16" key="1">
    <citation type="submission" date="2020-06" db="EMBL/GenBank/DDBJ databases">
        <title>Complete genome sequence of Candidatus Phytoplasma luffae NCHU2019.</title>
        <authorList>
            <person name="Cho S.-T."/>
            <person name="Tan C.-M."/>
            <person name="Li J.-R."/>
            <person name="Chien Y.-Y."/>
            <person name="Chiu Y.-C."/>
            <person name="Yang J.-Y."/>
            <person name="Kuo C.-H."/>
        </authorList>
    </citation>
    <scope>NUCLEOTIDE SEQUENCE</scope>
    <source>
        <strain evidence="16">NCHU2019</strain>
    </source>
</reference>
<dbReference type="PANTHER" id="PTHR11538">
    <property type="entry name" value="PHENYLALANYL-TRNA SYNTHETASE"/>
    <property type="match status" value="1"/>
</dbReference>
<keyword evidence="14" id="KW-0175">Coiled coil</keyword>
<evidence type="ECO:0000256" key="4">
    <source>
        <dbReference type="ARBA" id="ARBA00022490"/>
    </source>
</evidence>
<protein>
    <recommendedName>
        <fullName evidence="13">Phenylalanine--tRNA ligase alpha subunit</fullName>
        <ecNumber evidence="13">6.1.1.20</ecNumber>
    </recommendedName>
    <alternativeName>
        <fullName evidence="13">Phenylalanyl-tRNA synthetase alpha subunit</fullName>
        <shortName evidence="13">PheRS</shortName>
    </alternativeName>
</protein>